<dbReference type="STRING" id="947033.Lste_1119"/>
<comment type="similarity">
    <text evidence="1">Belongs to the cytochrome P450 family.</text>
</comment>
<evidence type="ECO:0000313" key="7">
    <source>
        <dbReference type="EMBL" id="KTD67961.1"/>
    </source>
</evidence>
<dbReference type="GO" id="GO:0016705">
    <property type="term" value="F:oxidoreductase activity, acting on paired donors, with incorporation or reduction of molecular oxygen"/>
    <property type="evidence" value="ECO:0007669"/>
    <property type="project" value="InterPro"/>
</dbReference>
<evidence type="ECO:0000256" key="1">
    <source>
        <dbReference type="ARBA" id="ARBA00010617"/>
    </source>
</evidence>
<evidence type="ECO:0000256" key="3">
    <source>
        <dbReference type="ARBA" id="ARBA00022723"/>
    </source>
</evidence>
<dbReference type="PATRIC" id="fig|947033.5.peg.1192"/>
<evidence type="ECO:0000256" key="2">
    <source>
        <dbReference type="ARBA" id="ARBA00022617"/>
    </source>
</evidence>
<comment type="caution">
    <text evidence="7">The sequence shown here is derived from an EMBL/GenBank/DDBJ whole genome shotgun (WGS) entry which is preliminary data.</text>
</comment>
<proteinExistence type="inferred from homology"/>
<dbReference type="InterPro" id="IPR036396">
    <property type="entry name" value="Cyt_P450_sf"/>
</dbReference>
<dbReference type="Proteomes" id="UP000054926">
    <property type="component" value="Unassembled WGS sequence"/>
</dbReference>
<accession>A0A0W0ZFZ4</accession>
<dbReference type="GO" id="GO:0016125">
    <property type="term" value="P:sterol metabolic process"/>
    <property type="evidence" value="ECO:0007669"/>
    <property type="project" value="TreeGrafter"/>
</dbReference>
<evidence type="ECO:0000256" key="6">
    <source>
        <dbReference type="ARBA" id="ARBA00023033"/>
    </source>
</evidence>
<keyword evidence="2" id="KW-0349">Heme</keyword>
<dbReference type="OrthoDB" id="5632161at2"/>
<keyword evidence="3" id="KW-0479">Metal-binding</keyword>
<dbReference type="GO" id="GO:0005506">
    <property type="term" value="F:iron ion binding"/>
    <property type="evidence" value="ECO:0007669"/>
    <property type="project" value="InterPro"/>
</dbReference>
<dbReference type="PANTHER" id="PTHR24286:SF384">
    <property type="entry name" value="P450, PUTATIVE (EUROFUNG)-RELATED"/>
    <property type="match status" value="1"/>
</dbReference>
<dbReference type="SUPFAM" id="SSF48264">
    <property type="entry name" value="Cytochrome P450"/>
    <property type="match status" value="1"/>
</dbReference>
<dbReference type="CDD" id="cd00302">
    <property type="entry name" value="cytochrome_P450"/>
    <property type="match status" value="1"/>
</dbReference>
<evidence type="ECO:0000256" key="5">
    <source>
        <dbReference type="ARBA" id="ARBA00023004"/>
    </source>
</evidence>
<keyword evidence="5" id="KW-0408">Iron</keyword>
<dbReference type="EMBL" id="LNYY01000019">
    <property type="protein sequence ID" value="KTD67961.1"/>
    <property type="molecule type" value="Genomic_DNA"/>
</dbReference>
<dbReference type="PANTHER" id="PTHR24286">
    <property type="entry name" value="CYTOCHROME P450 26"/>
    <property type="match status" value="1"/>
</dbReference>
<gene>
    <name evidence="7" type="ORF">Lste_1119</name>
</gene>
<dbReference type="Gene3D" id="1.10.630.10">
    <property type="entry name" value="Cytochrome P450"/>
    <property type="match status" value="1"/>
</dbReference>
<dbReference type="AlphaFoldDB" id="A0A0W0ZFZ4"/>
<dbReference type="Pfam" id="PF00067">
    <property type="entry name" value="p450"/>
    <property type="match status" value="1"/>
</dbReference>
<organism evidence="7 8">
    <name type="scientific">Legionella steelei</name>
    <dbReference type="NCBI Taxonomy" id="947033"/>
    <lineage>
        <taxon>Bacteria</taxon>
        <taxon>Pseudomonadati</taxon>
        <taxon>Pseudomonadota</taxon>
        <taxon>Gammaproteobacteria</taxon>
        <taxon>Legionellales</taxon>
        <taxon>Legionellaceae</taxon>
        <taxon>Legionella</taxon>
    </lineage>
</organism>
<reference evidence="7 8" key="1">
    <citation type="submission" date="2015-11" db="EMBL/GenBank/DDBJ databases">
        <title>Genomic analysis of 38 Legionella species identifies large and diverse effector repertoires.</title>
        <authorList>
            <person name="Burstein D."/>
            <person name="Amaro F."/>
            <person name="Zusman T."/>
            <person name="Lifshitz Z."/>
            <person name="Cohen O."/>
            <person name="Gilbert J.A."/>
            <person name="Pupko T."/>
            <person name="Shuman H.A."/>
            <person name="Segal G."/>
        </authorList>
    </citation>
    <scope>NUCLEOTIDE SEQUENCE [LARGE SCALE GENOMIC DNA]</scope>
    <source>
        <strain evidence="7 8">IMVS3376</strain>
    </source>
</reference>
<keyword evidence="4" id="KW-0560">Oxidoreductase</keyword>
<dbReference type="GO" id="GO:0020037">
    <property type="term" value="F:heme binding"/>
    <property type="evidence" value="ECO:0007669"/>
    <property type="project" value="InterPro"/>
</dbReference>
<evidence type="ECO:0000313" key="8">
    <source>
        <dbReference type="Proteomes" id="UP000054926"/>
    </source>
</evidence>
<dbReference type="InterPro" id="IPR001128">
    <property type="entry name" value="Cyt_P450"/>
</dbReference>
<keyword evidence="6" id="KW-0503">Monooxygenase</keyword>
<sequence length="615" mass="69678">MLIYILIMIGISIIVRIYQLQKQAEIAKITYPSELSYLSLIKDMALLKTTPSAQEQLQTRFMTFIADLGTRSLEGGSGVGYFKVPNLSPVFVLSNKALIQQLYAKKNERKFGQRQFFHRLEVILGSENLMSSILGSEAHSKVRNAILLRNETNRPHVAEMVADFFKEYEFEQGEHGWPLSEVMDKLSRRVLLITYFGKAVVKPFEAFYQANLTKELMSCLFSLEPIGKEEEKSLLFLRSRVFNLGWQIIFSSEEITKQLTAEQSWLNYLLVVRVLNNTSVKSQLNELGINATTQLTAAQCKLLIDYSVEYSDTTPLSALVRDVVNESLFIPLLGFDATATALITALRIALQDKRIYSMMKQEIQQKISANEHFELHSPWDSRVAKGDLSYAEAVLLEALRLSPPAPIVPEIIHETINLELEGTTLTLPAGSLIFIPMQGMHTHIKHVPDIDLSTEGQEIFGKKTITANEIFPERWGPKNHQNEFYNTHFFAASPVFNSPGTMEKEGGLLTFKTGSRRCPGLRIAMTEIMALFRMLVTYKFELTAEDHLELHFNYEKPLQRNGGLGFLKIRPRKPSITLDTDLVAPSHQSGLNFFPELQVAEKVHEVQLSVRNNSV</sequence>
<dbReference type="GO" id="GO:0004497">
    <property type="term" value="F:monooxygenase activity"/>
    <property type="evidence" value="ECO:0007669"/>
    <property type="project" value="UniProtKB-KW"/>
</dbReference>
<keyword evidence="8" id="KW-1185">Reference proteome</keyword>
<name>A0A0W0ZFZ4_9GAMM</name>
<evidence type="ECO:0000256" key="4">
    <source>
        <dbReference type="ARBA" id="ARBA00023002"/>
    </source>
</evidence>
<dbReference type="RefSeq" id="WP_058510093.1">
    <property type="nucleotide sequence ID" value="NZ_LNYY01000019.1"/>
</dbReference>
<protein>
    <submittedName>
        <fullName evidence="7">Cytochrome P450</fullName>
    </submittedName>
</protein>